<evidence type="ECO:0000256" key="2">
    <source>
        <dbReference type="ARBA" id="ARBA00008711"/>
    </source>
</evidence>
<dbReference type="InterPro" id="IPR036388">
    <property type="entry name" value="WH-like_DNA-bd_sf"/>
</dbReference>
<evidence type="ECO:0000313" key="14">
    <source>
        <dbReference type="EMBL" id="CAB4846587.1"/>
    </source>
</evidence>
<gene>
    <name evidence="12" type="ORF">UFOPK2648_01066</name>
    <name evidence="13" type="ORF">UFOPK3037_01467</name>
    <name evidence="14" type="ORF">UFOPK3278_00364</name>
    <name evidence="10" type="ORF">UFOPK3406_00224</name>
    <name evidence="11" type="ORF">UFOPK3925_00514</name>
    <name evidence="15" type="ORF">UFOPK4097_00513</name>
</gene>
<reference evidence="11" key="1">
    <citation type="submission" date="2020-05" db="EMBL/GenBank/DDBJ databases">
        <authorList>
            <person name="Chiriac C."/>
            <person name="Salcher M."/>
            <person name="Ghai R."/>
            <person name="Kavagutti S V."/>
        </authorList>
    </citation>
    <scope>NUCLEOTIDE SEQUENCE</scope>
</reference>
<evidence type="ECO:0000256" key="5">
    <source>
        <dbReference type="ARBA" id="ARBA00022679"/>
    </source>
</evidence>
<feature type="domain" description="Methylated-DNA-[protein]-cysteine S-methyltransferase DNA binding" evidence="9">
    <location>
        <begin position="88"/>
        <end position="168"/>
    </location>
</feature>
<dbReference type="InterPro" id="IPR014048">
    <property type="entry name" value="MethylDNA_cys_MeTrfase_DNA-bd"/>
</dbReference>
<dbReference type="EMBL" id="CAFBIX010000007">
    <property type="protein sequence ID" value="CAB4846587.1"/>
    <property type="molecule type" value="Genomic_DNA"/>
</dbReference>
<dbReference type="GO" id="GO:0003908">
    <property type="term" value="F:methylated-DNA-[protein]-cysteine S-methyltransferase activity"/>
    <property type="evidence" value="ECO:0007669"/>
    <property type="project" value="UniProtKB-EC"/>
</dbReference>
<evidence type="ECO:0000256" key="3">
    <source>
        <dbReference type="ARBA" id="ARBA00011918"/>
    </source>
</evidence>
<dbReference type="EMBL" id="CAESAD010000001">
    <property type="protein sequence ID" value="CAB4334722.1"/>
    <property type="molecule type" value="Genomic_DNA"/>
</dbReference>
<dbReference type="PANTHER" id="PTHR10815:SF13">
    <property type="entry name" value="METHYLATED-DNA--PROTEIN-CYSTEINE METHYLTRANSFERASE"/>
    <property type="match status" value="1"/>
</dbReference>
<dbReference type="GO" id="GO:0032259">
    <property type="term" value="P:methylation"/>
    <property type="evidence" value="ECO:0007669"/>
    <property type="project" value="UniProtKB-KW"/>
</dbReference>
<dbReference type="Gene3D" id="1.10.10.10">
    <property type="entry name" value="Winged helix-like DNA-binding domain superfamily/Winged helix DNA-binding domain"/>
    <property type="match status" value="1"/>
</dbReference>
<dbReference type="InterPro" id="IPR036217">
    <property type="entry name" value="MethylDNA_cys_MeTrfase_DNAb"/>
</dbReference>
<accession>A0A6J5Z0P9</accession>
<name>A0A6J5Z0P9_9ZZZZ</name>
<dbReference type="InterPro" id="IPR001497">
    <property type="entry name" value="MethylDNA_cys_MeTrfase_AS"/>
</dbReference>
<comment type="catalytic activity">
    <reaction evidence="8">
        <text>a 6-O-methyl-2'-deoxyguanosine in DNA + L-cysteinyl-[protein] = S-methyl-L-cysteinyl-[protein] + a 2'-deoxyguanosine in DNA</text>
        <dbReference type="Rhea" id="RHEA:24000"/>
        <dbReference type="Rhea" id="RHEA-COMP:10131"/>
        <dbReference type="Rhea" id="RHEA-COMP:10132"/>
        <dbReference type="Rhea" id="RHEA-COMP:11367"/>
        <dbReference type="Rhea" id="RHEA-COMP:11368"/>
        <dbReference type="ChEBI" id="CHEBI:29950"/>
        <dbReference type="ChEBI" id="CHEBI:82612"/>
        <dbReference type="ChEBI" id="CHEBI:85445"/>
        <dbReference type="ChEBI" id="CHEBI:85448"/>
        <dbReference type="EC" id="2.1.1.63"/>
    </reaction>
</comment>
<dbReference type="AlphaFoldDB" id="A0A6J5Z0P9"/>
<dbReference type="EC" id="2.1.1.63" evidence="3"/>
<dbReference type="PANTHER" id="PTHR10815">
    <property type="entry name" value="METHYLATED-DNA--PROTEIN-CYSTEINE METHYLTRANSFERASE"/>
    <property type="match status" value="1"/>
</dbReference>
<evidence type="ECO:0000313" key="15">
    <source>
        <dbReference type="EMBL" id="CAB5014315.1"/>
    </source>
</evidence>
<evidence type="ECO:0000313" key="11">
    <source>
        <dbReference type="EMBL" id="CAB4334722.1"/>
    </source>
</evidence>
<evidence type="ECO:0000313" key="13">
    <source>
        <dbReference type="EMBL" id="CAB4813193.1"/>
    </source>
</evidence>
<keyword evidence="7" id="KW-0234">DNA repair</keyword>
<keyword evidence="4" id="KW-0489">Methyltransferase</keyword>
<dbReference type="FunFam" id="1.10.10.10:FF:000214">
    <property type="entry name" value="Methylated-DNA--protein-cysteine methyltransferase"/>
    <property type="match status" value="1"/>
</dbReference>
<dbReference type="EMBL" id="CAESAI010000003">
    <property type="protein sequence ID" value="CAB4331468.1"/>
    <property type="molecule type" value="Genomic_DNA"/>
</dbReference>
<dbReference type="NCBIfam" id="TIGR00589">
    <property type="entry name" value="ogt"/>
    <property type="match status" value="1"/>
</dbReference>
<keyword evidence="5" id="KW-0808">Transferase</keyword>
<sequence>MQTKILGHEIKTPWGPIATFVDVSKEPVVIGAAFSEIPKFLKRSGRKLDIVEFKSDPKLAGVTAVVKSWVDGDLDAFVALKVRQPGGEFTQDVWQALRKVKGGKVISYADLAAKAGRPLAVRAAGTAMSTNLIAPIVPCHRVVKTGGAVGNYGFGVDLKRKLLIHEGVDL</sequence>
<evidence type="ECO:0000256" key="4">
    <source>
        <dbReference type="ARBA" id="ARBA00022603"/>
    </source>
</evidence>
<proteinExistence type="inferred from homology"/>
<evidence type="ECO:0000313" key="10">
    <source>
        <dbReference type="EMBL" id="CAB4331468.1"/>
    </source>
</evidence>
<dbReference type="PROSITE" id="PS00374">
    <property type="entry name" value="MGMT"/>
    <property type="match status" value="1"/>
</dbReference>
<keyword evidence="6" id="KW-0227">DNA damage</keyword>
<dbReference type="CDD" id="cd06445">
    <property type="entry name" value="ATase"/>
    <property type="match status" value="1"/>
</dbReference>
<dbReference type="EMBL" id="CAEZYC010000067">
    <property type="protein sequence ID" value="CAB4714138.1"/>
    <property type="molecule type" value="Genomic_DNA"/>
</dbReference>
<dbReference type="EMBL" id="CAFBPK010000005">
    <property type="protein sequence ID" value="CAB5014315.1"/>
    <property type="molecule type" value="Genomic_DNA"/>
</dbReference>
<evidence type="ECO:0000256" key="1">
    <source>
        <dbReference type="ARBA" id="ARBA00001286"/>
    </source>
</evidence>
<comment type="catalytic activity">
    <reaction evidence="1">
        <text>a 4-O-methyl-thymidine in DNA + L-cysteinyl-[protein] = a thymidine in DNA + S-methyl-L-cysteinyl-[protein]</text>
        <dbReference type="Rhea" id="RHEA:53428"/>
        <dbReference type="Rhea" id="RHEA-COMP:10131"/>
        <dbReference type="Rhea" id="RHEA-COMP:10132"/>
        <dbReference type="Rhea" id="RHEA-COMP:13555"/>
        <dbReference type="Rhea" id="RHEA-COMP:13556"/>
        <dbReference type="ChEBI" id="CHEBI:29950"/>
        <dbReference type="ChEBI" id="CHEBI:82612"/>
        <dbReference type="ChEBI" id="CHEBI:137386"/>
        <dbReference type="ChEBI" id="CHEBI:137387"/>
        <dbReference type="EC" id="2.1.1.63"/>
    </reaction>
</comment>
<evidence type="ECO:0000256" key="8">
    <source>
        <dbReference type="ARBA" id="ARBA00049348"/>
    </source>
</evidence>
<dbReference type="Pfam" id="PF01035">
    <property type="entry name" value="DNA_binding_1"/>
    <property type="match status" value="1"/>
</dbReference>
<dbReference type="GO" id="GO:0006281">
    <property type="term" value="P:DNA repair"/>
    <property type="evidence" value="ECO:0007669"/>
    <property type="project" value="UniProtKB-KW"/>
</dbReference>
<evidence type="ECO:0000313" key="12">
    <source>
        <dbReference type="EMBL" id="CAB4714138.1"/>
    </source>
</evidence>
<protein>
    <recommendedName>
        <fullName evidence="3">methylated-DNA--[protein]-cysteine S-methyltransferase</fullName>
        <ecNumber evidence="3">2.1.1.63</ecNumber>
    </recommendedName>
</protein>
<dbReference type="EMBL" id="CAFAAO010000025">
    <property type="protein sequence ID" value="CAB4813193.1"/>
    <property type="molecule type" value="Genomic_DNA"/>
</dbReference>
<evidence type="ECO:0000256" key="6">
    <source>
        <dbReference type="ARBA" id="ARBA00022763"/>
    </source>
</evidence>
<comment type="similarity">
    <text evidence="2">Belongs to the MGMT family.</text>
</comment>
<evidence type="ECO:0000256" key="7">
    <source>
        <dbReference type="ARBA" id="ARBA00023204"/>
    </source>
</evidence>
<evidence type="ECO:0000259" key="9">
    <source>
        <dbReference type="Pfam" id="PF01035"/>
    </source>
</evidence>
<organism evidence="11">
    <name type="scientific">freshwater metagenome</name>
    <dbReference type="NCBI Taxonomy" id="449393"/>
    <lineage>
        <taxon>unclassified sequences</taxon>
        <taxon>metagenomes</taxon>
        <taxon>ecological metagenomes</taxon>
    </lineage>
</organism>
<dbReference type="SUPFAM" id="SSF46767">
    <property type="entry name" value="Methylated DNA-protein cysteine methyltransferase, C-terminal domain"/>
    <property type="match status" value="1"/>
</dbReference>